<organism evidence="2 3">
    <name type="scientific">Hymenobacter fodinae</name>
    <dbReference type="NCBI Taxonomy" id="2510796"/>
    <lineage>
        <taxon>Bacteria</taxon>
        <taxon>Pseudomonadati</taxon>
        <taxon>Bacteroidota</taxon>
        <taxon>Cytophagia</taxon>
        <taxon>Cytophagales</taxon>
        <taxon>Hymenobacteraceae</taxon>
        <taxon>Hymenobacter</taxon>
    </lineage>
</organism>
<keyword evidence="1" id="KW-1133">Transmembrane helix</keyword>
<gene>
    <name evidence="2" type="ORF">EU556_19785</name>
</gene>
<dbReference type="Proteomes" id="UP000298337">
    <property type="component" value="Unassembled WGS sequence"/>
</dbReference>
<proteinExistence type="predicted"/>
<reference evidence="2 3" key="1">
    <citation type="submission" date="2019-04" db="EMBL/GenBank/DDBJ databases">
        <authorList>
            <person name="Feng G."/>
            <person name="Zhang J."/>
            <person name="Zhu H."/>
        </authorList>
    </citation>
    <scope>NUCLEOTIDE SEQUENCE [LARGE SCALE GENOMIC DNA]</scope>
    <source>
        <strain evidence="2 3">92R-1</strain>
    </source>
</reference>
<evidence type="ECO:0000256" key="1">
    <source>
        <dbReference type="SAM" id="Phobius"/>
    </source>
</evidence>
<evidence type="ECO:0000313" key="3">
    <source>
        <dbReference type="Proteomes" id="UP000298337"/>
    </source>
</evidence>
<dbReference type="EMBL" id="SRLA01000004">
    <property type="protein sequence ID" value="TGE05544.1"/>
    <property type="molecule type" value="Genomic_DNA"/>
</dbReference>
<keyword evidence="1" id="KW-0472">Membrane</keyword>
<evidence type="ECO:0000313" key="2">
    <source>
        <dbReference type="EMBL" id="TGE05544.1"/>
    </source>
</evidence>
<comment type="caution">
    <text evidence="2">The sequence shown here is derived from an EMBL/GenBank/DDBJ whole genome shotgun (WGS) entry which is preliminary data.</text>
</comment>
<keyword evidence="3" id="KW-1185">Reference proteome</keyword>
<name>A0A4Z0P2H3_9BACT</name>
<protein>
    <submittedName>
        <fullName evidence="2">Uncharacterized protein</fullName>
    </submittedName>
</protein>
<feature type="transmembrane region" description="Helical" evidence="1">
    <location>
        <begin position="197"/>
        <end position="220"/>
    </location>
</feature>
<dbReference type="AlphaFoldDB" id="A0A4Z0P2H3"/>
<dbReference type="PROSITE" id="PS51257">
    <property type="entry name" value="PROKAR_LIPOPROTEIN"/>
    <property type="match status" value="1"/>
</dbReference>
<sequence>MKHLFRLFCCLLLLSSCTERMIAKRSVKRAERAAADEALRVSRLPAKEQLAGLVEKNPGLIGETTKVVEKTVIVKVPGETITVTVPAKSTPATDKTLVDSLLQSASHQLHQADSASIADLARTKARLAKILHERPLLSRDTVKQEVGDLIVKAWVDPTGVVHVSSISKERKVEVPTIIKQGTVQPIRIEKPSFWAKLWLILKSWFWLLLFLVVAGLVWLIRRRQTPRL</sequence>
<keyword evidence="1" id="KW-0812">Transmembrane</keyword>
<accession>A0A4Z0P2H3</accession>
<dbReference type="RefSeq" id="WP_135435857.1">
    <property type="nucleotide sequence ID" value="NZ_SRLA01000004.1"/>
</dbReference>